<dbReference type="Gene3D" id="1.20.1250.20">
    <property type="entry name" value="MFS general substrate transporter like domains"/>
    <property type="match status" value="1"/>
</dbReference>
<feature type="transmembrane region" description="Helical" evidence="4">
    <location>
        <begin position="253"/>
        <end position="273"/>
    </location>
</feature>
<dbReference type="InterPro" id="IPR011701">
    <property type="entry name" value="MFS"/>
</dbReference>
<feature type="transmembrane region" description="Helical" evidence="4">
    <location>
        <begin position="220"/>
        <end position="247"/>
    </location>
</feature>
<keyword evidence="6" id="KW-1185">Reference proteome</keyword>
<sequence length="408" mass="41285">MHSFTSGGLVQVFDSGFRAIAPAIGVAALAILQPGIDPVFLALLSEAHSLSPNLHGWVVAAAQAGLALGSLLSLLAGARLPSWSFAAAALAAMAAALATGAIAHFPALLALRAAHGAAMGLIYTQAMAHAARHRPTGAFAAALLVQLLLSMVVAAGLPSLANQRGAPAALELLALAPFGILLILGTCRDALGQRAEWDIAPRREARHASASTRAITSRTLLIAGAIFAFVCANMIVWSLTGALALGAGLDNETLGTAVSLGSLAGAVTALAVLRERIVVPPALTALLCGAALLAPMLGARPSQPELFIAAIVLFNIGATASVIRCSGLAAASCTSTRALRFVSSMQTLGMIAGPALGSLAAMGDSRNGPLEAAALATILACSAFIAWQRRPVPQAVPAELYYEERQAA</sequence>
<dbReference type="InterPro" id="IPR036259">
    <property type="entry name" value="MFS_trans_sf"/>
</dbReference>
<keyword evidence="3 4" id="KW-0472">Membrane</keyword>
<keyword evidence="1 4" id="KW-0812">Transmembrane</keyword>
<dbReference type="RefSeq" id="WP_213502368.1">
    <property type="nucleotide sequence ID" value="NZ_CP054856.1"/>
</dbReference>
<proteinExistence type="predicted"/>
<gene>
    <name evidence="5" type="ORF">HT578_04715</name>
</gene>
<feature type="transmembrane region" description="Helical" evidence="4">
    <location>
        <begin position="83"/>
        <end position="111"/>
    </location>
</feature>
<organism evidence="5 6">
    <name type="scientific">Novosphingobium decolorationis</name>
    <dbReference type="NCBI Taxonomy" id="2698673"/>
    <lineage>
        <taxon>Bacteria</taxon>
        <taxon>Pseudomonadati</taxon>
        <taxon>Pseudomonadota</taxon>
        <taxon>Alphaproteobacteria</taxon>
        <taxon>Sphingomonadales</taxon>
        <taxon>Sphingomonadaceae</taxon>
        <taxon>Novosphingobium</taxon>
    </lineage>
</organism>
<feature type="transmembrane region" description="Helical" evidence="4">
    <location>
        <begin position="368"/>
        <end position="387"/>
    </location>
</feature>
<name>A0ABX8E4E3_9SPHN</name>
<feature type="transmembrane region" description="Helical" evidence="4">
    <location>
        <begin position="282"/>
        <end position="300"/>
    </location>
</feature>
<reference evidence="5 6" key="1">
    <citation type="journal article" date="2021" name="Int. J. Syst. Evol. Microbiol.">
        <title>Novosphingobium decolorationis sp. nov., an aniline blue-decolourizing bacterium isolated from East Pacific sediment.</title>
        <authorList>
            <person name="Chen X."/>
            <person name="Dong B."/>
            <person name="Chen T."/>
            <person name="Ren N."/>
            <person name="Wang J."/>
            <person name="Xu Y."/>
            <person name="Yang J."/>
            <person name="Zhu S."/>
            <person name="Chen J."/>
        </authorList>
    </citation>
    <scope>NUCLEOTIDE SEQUENCE [LARGE SCALE GENOMIC DNA]</scope>
    <source>
        <strain evidence="5 6">502str22</strain>
    </source>
</reference>
<dbReference type="SUPFAM" id="SSF103473">
    <property type="entry name" value="MFS general substrate transporter"/>
    <property type="match status" value="1"/>
</dbReference>
<evidence type="ECO:0000256" key="1">
    <source>
        <dbReference type="ARBA" id="ARBA00022692"/>
    </source>
</evidence>
<evidence type="ECO:0000313" key="6">
    <source>
        <dbReference type="Proteomes" id="UP000677126"/>
    </source>
</evidence>
<dbReference type="Proteomes" id="UP000677126">
    <property type="component" value="Chromosome"/>
</dbReference>
<evidence type="ECO:0000256" key="4">
    <source>
        <dbReference type="SAM" id="Phobius"/>
    </source>
</evidence>
<keyword evidence="2 4" id="KW-1133">Transmembrane helix</keyword>
<feature type="transmembrane region" description="Helical" evidence="4">
    <location>
        <begin position="338"/>
        <end position="362"/>
    </location>
</feature>
<feature type="transmembrane region" description="Helical" evidence="4">
    <location>
        <begin position="306"/>
        <end position="326"/>
    </location>
</feature>
<dbReference type="Pfam" id="PF07690">
    <property type="entry name" value="MFS_1"/>
    <property type="match status" value="1"/>
</dbReference>
<feature type="transmembrane region" description="Helical" evidence="4">
    <location>
        <begin position="137"/>
        <end position="160"/>
    </location>
</feature>
<feature type="transmembrane region" description="Helical" evidence="4">
    <location>
        <begin position="166"/>
        <end position="184"/>
    </location>
</feature>
<feature type="transmembrane region" description="Helical" evidence="4">
    <location>
        <begin position="20"/>
        <end position="44"/>
    </location>
</feature>
<protein>
    <submittedName>
        <fullName evidence="5">MFS transporter</fullName>
    </submittedName>
</protein>
<evidence type="ECO:0000256" key="3">
    <source>
        <dbReference type="ARBA" id="ARBA00023136"/>
    </source>
</evidence>
<evidence type="ECO:0000313" key="5">
    <source>
        <dbReference type="EMBL" id="QVM83105.1"/>
    </source>
</evidence>
<feature type="transmembrane region" description="Helical" evidence="4">
    <location>
        <begin position="56"/>
        <end position="77"/>
    </location>
</feature>
<dbReference type="EMBL" id="CP054856">
    <property type="protein sequence ID" value="QVM83105.1"/>
    <property type="molecule type" value="Genomic_DNA"/>
</dbReference>
<accession>A0ABX8E4E3</accession>
<evidence type="ECO:0000256" key="2">
    <source>
        <dbReference type="ARBA" id="ARBA00022989"/>
    </source>
</evidence>